<evidence type="ECO:0000256" key="6">
    <source>
        <dbReference type="ARBA" id="ARBA00022833"/>
    </source>
</evidence>
<dbReference type="GO" id="GO:0009165">
    <property type="term" value="P:nucleotide biosynthetic process"/>
    <property type="evidence" value="ECO:0007669"/>
    <property type="project" value="UniProtKB-KW"/>
</dbReference>
<dbReference type="InterPro" id="IPR015517">
    <property type="entry name" value="dCMP_deaminase-rel"/>
</dbReference>
<dbReference type="GO" id="GO:0004132">
    <property type="term" value="F:dCMP deaminase activity"/>
    <property type="evidence" value="ECO:0007669"/>
    <property type="project" value="UniProtKB-EC"/>
</dbReference>
<dbReference type="InterPro" id="IPR035105">
    <property type="entry name" value="Deoxycytidylate_deaminase_dom"/>
</dbReference>
<dbReference type="InParanoid" id="D8M3Z9"/>
<dbReference type="InterPro" id="IPR016193">
    <property type="entry name" value="Cytidine_deaminase-like"/>
</dbReference>
<evidence type="ECO:0000313" key="12">
    <source>
        <dbReference type="Proteomes" id="UP000008312"/>
    </source>
</evidence>
<dbReference type="GO" id="GO:0005737">
    <property type="term" value="C:cytoplasm"/>
    <property type="evidence" value="ECO:0007669"/>
    <property type="project" value="TreeGrafter"/>
</dbReference>
<dbReference type="OrthoDB" id="6710946at2759"/>
<dbReference type="SUPFAM" id="SSF53927">
    <property type="entry name" value="Cytidine deaminase-like"/>
    <property type="match status" value="1"/>
</dbReference>
<evidence type="ECO:0000256" key="5">
    <source>
        <dbReference type="ARBA" id="ARBA00022801"/>
    </source>
</evidence>
<dbReference type="Proteomes" id="UP000008312">
    <property type="component" value="Unassembled WGS sequence"/>
</dbReference>
<dbReference type="PROSITE" id="PS00903">
    <property type="entry name" value="CYT_DCMP_DEAMINASES_1"/>
    <property type="match status" value="1"/>
</dbReference>
<keyword evidence="5" id="KW-0378">Hydrolase</keyword>
<dbReference type="PANTHER" id="PTHR11086">
    <property type="entry name" value="DEOXYCYTIDYLATE DEAMINASE-RELATED"/>
    <property type="match status" value="1"/>
</dbReference>
<evidence type="ECO:0000259" key="10">
    <source>
        <dbReference type="PROSITE" id="PS51747"/>
    </source>
</evidence>
<feature type="domain" description="PWWP" evidence="9">
    <location>
        <begin position="8"/>
        <end position="77"/>
    </location>
</feature>
<dbReference type="Gene3D" id="2.30.30.140">
    <property type="match status" value="1"/>
</dbReference>
<dbReference type="Pfam" id="PF00855">
    <property type="entry name" value="PWWP"/>
    <property type="match status" value="1"/>
</dbReference>
<dbReference type="InterPro" id="IPR002125">
    <property type="entry name" value="CMP_dCMP_dom"/>
</dbReference>
<protein>
    <recommendedName>
        <fullName evidence="8">dCMP deaminase</fullName>
        <ecNumber evidence="7">3.5.4.12</ecNumber>
    </recommendedName>
    <alternativeName>
        <fullName evidence="8">dCMP deaminase</fullName>
    </alternativeName>
</protein>
<dbReference type="SUPFAM" id="SSF63748">
    <property type="entry name" value="Tudor/PWWP/MBT"/>
    <property type="match status" value="1"/>
</dbReference>
<evidence type="ECO:0000313" key="11">
    <source>
        <dbReference type="EMBL" id="CBK22788.2"/>
    </source>
</evidence>
<comment type="similarity">
    <text evidence="2">Belongs to the cytidine and deoxycytidylate deaminase family.</text>
</comment>
<dbReference type="RefSeq" id="XP_012896836.1">
    <property type="nucleotide sequence ID" value="XM_013041382.1"/>
</dbReference>
<dbReference type="FunFam" id="3.40.140.10:FF:000021">
    <property type="entry name" value="Deoxycytidylate deaminase"/>
    <property type="match status" value="1"/>
</dbReference>
<dbReference type="AlphaFoldDB" id="D8M3Z9"/>
<name>D8M3Z9_BLAHO</name>
<evidence type="ECO:0000256" key="8">
    <source>
        <dbReference type="ARBA" id="ARBA00041763"/>
    </source>
</evidence>
<dbReference type="EMBL" id="FN668651">
    <property type="protein sequence ID" value="CBK22788.2"/>
    <property type="molecule type" value="Genomic_DNA"/>
</dbReference>
<comment type="cofactor">
    <cofactor evidence="1">
        <name>Zn(2+)</name>
        <dbReference type="ChEBI" id="CHEBI:29105"/>
    </cofactor>
</comment>
<evidence type="ECO:0000256" key="7">
    <source>
        <dbReference type="ARBA" id="ARBA00038938"/>
    </source>
</evidence>
<sequence>MAARLNEKLEIYWVKTENYPWWPAQLVFSEKEAEANEKEGSGKDGCTAESNIRVRLLSIDKEVTVSNPALILPFKNHVFELKDVELSLRDSFCRALDFANNIINHQTNPQKNGIIQSKKRDDYISWDEYFMGLACLSAMRSKDPNTQVGACIVNAYNQIVGIGYNGFPRGCSDDVLPWSREGDNELDTKYMYVCHAEMNAILNINTANARGCKMYVSLFPCNNCCKMIIQSGIVEVIYLRDKYYDSNMSVASRRMFDMAGVKYTVYSGKRSDILIRLCENDSHWIVCS</sequence>
<evidence type="ECO:0000256" key="2">
    <source>
        <dbReference type="ARBA" id="ARBA00006576"/>
    </source>
</evidence>
<dbReference type="InterPro" id="IPR016192">
    <property type="entry name" value="APOBEC/CMP_deaminase_Zn-bd"/>
</dbReference>
<keyword evidence="6" id="KW-0862">Zinc</keyword>
<keyword evidence="12" id="KW-1185">Reference proteome</keyword>
<accession>D8M3Z9</accession>
<reference evidence="11" key="1">
    <citation type="submission" date="2010-02" db="EMBL/GenBank/DDBJ databases">
        <title>Sequencing and annotation of the Blastocystis hominis genome.</title>
        <authorList>
            <person name="Wincker P."/>
        </authorList>
    </citation>
    <scope>NUCLEOTIDE SEQUENCE</scope>
    <source>
        <strain evidence="11">Singapore isolate B</strain>
    </source>
</reference>
<dbReference type="GO" id="GO:0008270">
    <property type="term" value="F:zinc ion binding"/>
    <property type="evidence" value="ECO:0007669"/>
    <property type="project" value="InterPro"/>
</dbReference>
<keyword evidence="3" id="KW-0479">Metal-binding</keyword>
<dbReference type="PROSITE" id="PS50812">
    <property type="entry name" value="PWWP"/>
    <property type="match status" value="1"/>
</dbReference>
<evidence type="ECO:0000256" key="4">
    <source>
        <dbReference type="ARBA" id="ARBA00022727"/>
    </source>
</evidence>
<organism evidence="11">
    <name type="scientific">Blastocystis hominis</name>
    <dbReference type="NCBI Taxonomy" id="12968"/>
    <lineage>
        <taxon>Eukaryota</taxon>
        <taxon>Sar</taxon>
        <taxon>Stramenopiles</taxon>
        <taxon>Bigyra</taxon>
        <taxon>Opalozoa</taxon>
        <taxon>Opalinata</taxon>
        <taxon>Blastocystidae</taxon>
        <taxon>Blastocystis</taxon>
    </lineage>
</organism>
<evidence type="ECO:0000256" key="1">
    <source>
        <dbReference type="ARBA" id="ARBA00001947"/>
    </source>
</evidence>
<keyword evidence="4" id="KW-0545">Nucleotide biosynthesis</keyword>
<dbReference type="PANTHER" id="PTHR11086:SF18">
    <property type="entry name" value="DEOXYCYTIDYLATE DEAMINASE"/>
    <property type="match status" value="1"/>
</dbReference>
<dbReference type="EC" id="3.5.4.12" evidence="7"/>
<dbReference type="Gene3D" id="3.40.140.10">
    <property type="entry name" value="Cytidine Deaminase, domain 2"/>
    <property type="match status" value="1"/>
</dbReference>
<dbReference type="GeneID" id="24919554"/>
<dbReference type="CDD" id="cd05162">
    <property type="entry name" value="PWWP"/>
    <property type="match status" value="1"/>
</dbReference>
<evidence type="ECO:0000256" key="3">
    <source>
        <dbReference type="ARBA" id="ARBA00022723"/>
    </source>
</evidence>
<dbReference type="Pfam" id="PF00383">
    <property type="entry name" value="dCMP_cyt_deam_1"/>
    <property type="match status" value="1"/>
</dbReference>
<dbReference type="InterPro" id="IPR000313">
    <property type="entry name" value="PWWP_dom"/>
</dbReference>
<proteinExistence type="inferred from homology"/>
<dbReference type="PROSITE" id="PS51747">
    <property type="entry name" value="CYT_DCMP_DEAMINASES_2"/>
    <property type="match status" value="1"/>
</dbReference>
<dbReference type="CDD" id="cd01286">
    <property type="entry name" value="deoxycytidylate_deaminase"/>
    <property type="match status" value="1"/>
</dbReference>
<gene>
    <name evidence="11" type="ORF">GSBLH_T00002379001</name>
</gene>
<feature type="domain" description="CMP/dCMP-type deaminase" evidence="10">
    <location>
        <begin position="125"/>
        <end position="263"/>
    </location>
</feature>
<evidence type="ECO:0000259" key="9">
    <source>
        <dbReference type="PROSITE" id="PS50812"/>
    </source>
</evidence>